<dbReference type="Pfam" id="PF14186">
    <property type="entry name" value="Aida_C2"/>
    <property type="match status" value="1"/>
</dbReference>
<dbReference type="GO" id="GO:0035091">
    <property type="term" value="F:phosphatidylinositol binding"/>
    <property type="evidence" value="ECO:0007669"/>
    <property type="project" value="TreeGrafter"/>
</dbReference>
<dbReference type="GO" id="GO:0016020">
    <property type="term" value="C:membrane"/>
    <property type="evidence" value="ECO:0007669"/>
    <property type="project" value="TreeGrafter"/>
</dbReference>
<comment type="similarity">
    <text evidence="1">Belongs to the AIDA family.</text>
</comment>
<gene>
    <name evidence="4" type="ORF">CYMTET_45264</name>
</gene>
<dbReference type="PANTHER" id="PTHR28654:SF1">
    <property type="entry name" value="AXIN INTERACTOR, DORSALIZATION-ASSOCIATED PROTEIN"/>
    <property type="match status" value="1"/>
</dbReference>
<dbReference type="Proteomes" id="UP001190700">
    <property type="component" value="Unassembled WGS sequence"/>
</dbReference>
<sequence>MERADTQRMWDKEFKVALESDSWGQIEEAKESYERLATKIKELHDENTFRFSAQEKALLLKLSAALNLRSREMRDDVELGVGTRGMQLLRKLFEVVLVKNDPCPEFPFDLPSSALQAVEFSNQSSAGSRADVLAGGLTEIEGGSLLPPPALRDKGDEALSIHIEKIGFKDATVFIDPCVTVSVVDKESELIESQQDTPPSNRNKPNYVLFGNTVHIQTPINRLEKGAAILFEFKHFKPKKKKVSTKAWAFMELEEFTNAHGNNLSLEIYKKPTDVKRKKLNLLSVKPLYLHVELTSRIH</sequence>
<keyword evidence="5" id="KW-1185">Reference proteome</keyword>
<dbReference type="Pfam" id="PF08910">
    <property type="entry name" value="Aida_N"/>
    <property type="match status" value="1"/>
</dbReference>
<dbReference type="InterPro" id="IPR035892">
    <property type="entry name" value="C2_domain_sf"/>
</dbReference>
<dbReference type="PANTHER" id="PTHR28654">
    <property type="entry name" value="AXIN INTERACTOR, DORSALIZATION-ASSOCIATED PROTEIN"/>
    <property type="match status" value="1"/>
</dbReference>
<dbReference type="InterPro" id="IPR025939">
    <property type="entry name" value="Aida_C"/>
</dbReference>
<accession>A0AAE0EYG9</accession>
<dbReference type="InterPro" id="IPR036818">
    <property type="entry name" value="AIDA_N_sf"/>
</dbReference>
<keyword evidence="2" id="KW-0217">Developmental protein</keyword>
<dbReference type="PROSITE" id="PS51911">
    <property type="entry name" value="C2_AIDA"/>
    <property type="match status" value="1"/>
</dbReference>
<feature type="domain" description="C2 Aida-type" evidence="3">
    <location>
        <begin position="147"/>
        <end position="297"/>
    </location>
</feature>
<comment type="caution">
    <text evidence="4">The sequence shown here is derived from an EMBL/GenBank/DDBJ whole genome shotgun (WGS) entry which is preliminary data.</text>
</comment>
<evidence type="ECO:0000256" key="2">
    <source>
        <dbReference type="ARBA" id="ARBA00022473"/>
    </source>
</evidence>
<evidence type="ECO:0000259" key="3">
    <source>
        <dbReference type="PROSITE" id="PS51911"/>
    </source>
</evidence>
<organism evidence="4 5">
    <name type="scientific">Cymbomonas tetramitiformis</name>
    <dbReference type="NCBI Taxonomy" id="36881"/>
    <lineage>
        <taxon>Eukaryota</taxon>
        <taxon>Viridiplantae</taxon>
        <taxon>Chlorophyta</taxon>
        <taxon>Pyramimonadophyceae</taxon>
        <taxon>Pyramimonadales</taxon>
        <taxon>Pyramimonadaceae</taxon>
        <taxon>Cymbomonas</taxon>
    </lineage>
</organism>
<name>A0AAE0EYG9_9CHLO</name>
<dbReference type="InterPro" id="IPR023421">
    <property type="entry name" value="AIDA_N"/>
</dbReference>
<evidence type="ECO:0000313" key="4">
    <source>
        <dbReference type="EMBL" id="KAK3245153.1"/>
    </source>
</evidence>
<proteinExistence type="inferred from homology"/>
<dbReference type="EMBL" id="LGRX02030966">
    <property type="protein sequence ID" value="KAK3245153.1"/>
    <property type="molecule type" value="Genomic_DNA"/>
</dbReference>
<evidence type="ECO:0000313" key="5">
    <source>
        <dbReference type="Proteomes" id="UP001190700"/>
    </source>
</evidence>
<dbReference type="Gene3D" id="2.60.40.150">
    <property type="entry name" value="C2 domain"/>
    <property type="match status" value="1"/>
</dbReference>
<dbReference type="SUPFAM" id="SSF109779">
    <property type="entry name" value="Domain from hypothetical 2610208m17rik protein"/>
    <property type="match status" value="1"/>
</dbReference>
<reference evidence="4 5" key="1">
    <citation type="journal article" date="2015" name="Genome Biol. Evol.">
        <title>Comparative Genomics of a Bacterivorous Green Alga Reveals Evolutionary Causalities and Consequences of Phago-Mixotrophic Mode of Nutrition.</title>
        <authorList>
            <person name="Burns J.A."/>
            <person name="Paasch A."/>
            <person name="Narechania A."/>
            <person name="Kim E."/>
        </authorList>
    </citation>
    <scope>NUCLEOTIDE SEQUENCE [LARGE SCALE GENOMIC DNA]</scope>
    <source>
        <strain evidence="4 5">PLY_AMNH</strain>
    </source>
</reference>
<protein>
    <recommendedName>
        <fullName evidence="3">C2 Aida-type domain-containing protein</fullName>
    </recommendedName>
</protein>
<dbReference type="Gene3D" id="1.20.120.360">
    <property type="entry name" value="Axin interactor, dorsalization-associated protein, N-terminal domain"/>
    <property type="match status" value="1"/>
</dbReference>
<dbReference type="AlphaFoldDB" id="A0AAE0EYG9"/>
<evidence type="ECO:0000256" key="1">
    <source>
        <dbReference type="ARBA" id="ARBA00007205"/>
    </source>
</evidence>